<dbReference type="Gene3D" id="3.40.190.10">
    <property type="entry name" value="Periplasmic binding protein-like II"/>
    <property type="match status" value="2"/>
</dbReference>
<accession>A0ABR9CNR8</accession>
<gene>
    <name evidence="2" type="ORF">IG616_12295</name>
</gene>
<protein>
    <submittedName>
        <fullName evidence="2">PhnD/SsuA/transferrin family substrate-binding protein</fullName>
    </submittedName>
</protein>
<dbReference type="SUPFAM" id="SSF53850">
    <property type="entry name" value="Periplasmic binding protein-like II"/>
    <property type="match status" value="1"/>
</dbReference>
<dbReference type="Proteomes" id="UP000632063">
    <property type="component" value="Unassembled WGS sequence"/>
</dbReference>
<proteinExistence type="predicted"/>
<sequence>MRILGILACVCTLMVPGLTGSASAQSFSRFKFGVAVGTDEEIRERIEPFRLYLEEVLNRPVDLFLIPTLDELTTALVNGDVDYAVLSGSAYSAASAFCGCVEPLVSARPEVGNGRYHAVVISRRPLTMADLAGKRLAVQDSGSTTGYRIPLANLEKQGIDVREHFRTLLRVESGVDGLLAIMDGRADASLGWSTLSGSPQTGYTAGTLNDYFLSGARGLDKLTVAWASAPLPYDAHAVRANLPDDLKTRLKDGLLQLLAQAPDVYLAIEPDLPGGFLSVKETDYEAFKVTFGEDARKVLERPQQ</sequence>
<reference evidence="2 3" key="2">
    <citation type="journal article" date="2021" name="Int. J. Syst. Evol. Microbiol.">
        <title>Roseibium litorale sp. nov., isolated from a tidal flat sediment and proposal for the reclassification of Labrenzia polysiphoniae as Roseibium polysiphoniae comb. nov.</title>
        <authorList>
            <person name="Liu Y."/>
            <person name="Pei T."/>
            <person name="Du J."/>
            <person name="Chao M."/>
            <person name="Deng M.R."/>
            <person name="Zhu H."/>
        </authorList>
    </citation>
    <scope>NUCLEOTIDE SEQUENCE [LARGE SCALE GENOMIC DNA]</scope>
    <source>
        <strain evidence="2 3">4C16A</strain>
    </source>
</reference>
<keyword evidence="1" id="KW-0732">Signal</keyword>
<name>A0ABR9CNR8_9HYPH</name>
<keyword evidence="3" id="KW-1185">Reference proteome</keyword>
<dbReference type="PANTHER" id="PTHR35841">
    <property type="entry name" value="PHOSPHONATES-BINDING PERIPLASMIC PROTEIN"/>
    <property type="match status" value="1"/>
</dbReference>
<feature type="chain" id="PRO_5046192496" evidence="1">
    <location>
        <begin position="25"/>
        <end position="304"/>
    </location>
</feature>
<dbReference type="PANTHER" id="PTHR35841:SF1">
    <property type="entry name" value="PHOSPHONATES-BINDING PERIPLASMIC PROTEIN"/>
    <property type="match status" value="1"/>
</dbReference>
<evidence type="ECO:0000313" key="2">
    <source>
        <dbReference type="EMBL" id="MBD8892333.1"/>
    </source>
</evidence>
<organism evidence="2 3">
    <name type="scientific">Roseibium litorale</name>
    <dbReference type="NCBI Taxonomy" id="2803841"/>
    <lineage>
        <taxon>Bacteria</taxon>
        <taxon>Pseudomonadati</taxon>
        <taxon>Pseudomonadota</taxon>
        <taxon>Alphaproteobacteria</taxon>
        <taxon>Hyphomicrobiales</taxon>
        <taxon>Stappiaceae</taxon>
        <taxon>Roseibium</taxon>
    </lineage>
</organism>
<reference evidence="3" key="1">
    <citation type="submission" date="2020-09" db="EMBL/GenBank/DDBJ databases">
        <title>The genome sequence of strain Labrenzia suaedae 4C16A.</title>
        <authorList>
            <person name="Liu Y."/>
        </authorList>
    </citation>
    <scope>NUCLEOTIDE SEQUENCE [LARGE SCALE GENOMIC DNA]</scope>
    <source>
        <strain evidence="3">4C16A</strain>
    </source>
</reference>
<dbReference type="Pfam" id="PF12974">
    <property type="entry name" value="Phosphonate-bd"/>
    <property type="match status" value="1"/>
</dbReference>
<comment type="caution">
    <text evidence="2">The sequence shown here is derived from an EMBL/GenBank/DDBJ whole genome shotgun (WGS) entry which is preliminary data.</text>
</comment>
<dbReference type="EMBL" id="JACYXI010000007">
    <property type="protein sequence ID" value="MBD8892333.1"/>
    <property type="molecule type" value="Genomic_DNA"/>
</dbReference>
<evidence type="ECO:0000313" key="3">
    <source>
        <dbReference type="Proteomes" id="UP000632063"/>
    </source>
</evidence>
<feature type="signal peptide" evidence="1">
    <location>
        <begin position="1"/>
        <end position="24"/>
    </location>
</feature>
<evidence type="ECO:0000256" key="1">
    <source>
        <dbReference type="SAM" id="SignalP"/>
    </source>
</evidence>
<dbReference type="RefSeq" id="WP_192148464.1">
    <property type="nucleotide sequence ID" value="NZ_JACYXI010000007.1"/>
</dbReference>